<feature type="compositionally biased region" description="Low complexity" evidence="4">
    <location>
        <begin position="81"/>
        <end position="108"/>
    </location>
</feature>
<dbReference type="KEGG" id="whj:H9Q79_08095"/>
<feature type="region of interest" description="Disordered" evidence="4">
    <location>
        <begin position="127"/>
        <end position="154"/>
    </location>
</feature>
<evidence type="ECO:0000256" key="1">
    <source>
        <dbReference type="ARBA" id="ARBA00010541"/>
    </source>
</evidence>
<keyword evidence="5" id="KW-1133">Transmembrane helix</keyword>
<dbReference type="PANTHER" id="PTHR43343">
    <property type="entry name" value="PEPTIDASE S12"/>
    <property type="match status" value="1"/>
</dbReference>
<dbReference type="PROSITE" id="PS50106">
    <property type="entry name" value="PDZ"/>
    <property type="match status" value="1"/>
</dbReference>
<name>A0A7G9GHD1_9FIRM</name>
<evidence type="ECO:0000256" key="4">
    <source>
        <dbReference type="SAM" id="MobiDB-lite"/>
    </source>
</evidence>
<dbReference type="SMART" id="SM00228">
    <property type="entry name" value="PDZ"/>
    <property type="match status" value="1"/>
</dbReference>
<proteinExistence type="inferred from homology"/>
<evidence type="ECO:0000256" key="2">
    <source>
        <dbReference type="ARBA" id="ARBA00022670"/>
    </source>
</evidence>
<keyword evidence="2" id="KW-0645">Protease</keyword>
<feature type="transmembrane region" description="Helical" evidence="5">
    <location>
        <begin position="159"/>
        <end position="180"/>
    </location>
</feature>
<evidence type="ECO:0000313" key="7">
    <source>
        <dbReference type="EMBL" id="QNM10213.1"/>
    </source>
</evidence>
<evidence type="ECO:0000256" key="3">
    <source>
        <dbReference type="ARBA" id="ARBA00022801"/>
    </source>
</evidence>
<gene>
    <name evidence="7" type="ORF">H9Q79_08095</name>
</gene>
<feature type="compositionally biased region" description="Basic and acidic residues" evidence="4">
    <location>
        <begin position="1"/>
        <end position="23"/>
    </location>
</feature>
<feature type="compositionally biased region" description="Basic residues" evidence="4">
    <location>
        <begin position="139"/>
        <end position="151"/>
    </location>
</feature>
<organism evidence="7 8">
    <name type="scientific">Wansuia hejianensis</name>
    <dbReference type="NCBI Taxonomy" id="2763667"/>
    <lineage>
        <taxon>Bacteria</taxon>
        <taxon>Bacillati</taxon>
        <taxon>Bacillota</taxon>
        <taxon>Clostridia</taxon>
        <taxon>Lachnospirales</taxon>
        <taxon>Lachnospiraceae</taxon>
        <taxon>Wansuia</taxon>
    </lineage>
</organism>
<dbReference type="Gene3D" id="2.40.10.10">
    <property type="entry name" value="Trypsin-like serine proteases"/>
    <property type="match status" value="2"/>
</dbReference>
<dbReference type="SUPFAM" id="SSF50156">
    <property type="entry name" value="PDZ domain-like"/>
    <property type="match status" value="1"/>
</dbReference>
<dbReference type="RefSeq" id="WP_118646057.1">
    <property type="nucleotide sequence ID" value="NZ_CP060635.1"/>
</dbReference>
<dbReference type="InterPro" id="IPR051201">
    <property type="entry name" value="Chloro_Bact_Ser_Proteases"/>
</dbReference>
<dbReference type="Proteomes" id="UP000515860">
    <property type="component" value="Chromosome"/>
</dbReference>
<feature type="domain" description="PDZ" evidence="6">
    <location>
        <begin position="451"/>
        <end position="543"/>
    </location>
</feature>
<accession>A0A7G9GHD1</accession>
<feature type="region of interest" description="Disordered" evidence="4">
    <location>
        <begin position="1"/>
        <end position="115"/>
    </location>
</feature>
<dbReference type="GO" id="GO:0006508">
    <property type="term" value="P:proteolysis"/>
    <property type="evidence" value="ECO:0007669"/>
    <property type="project" value="UniProtKB-KW"/>
</dbReference>
<keyword evidence="5" id="KW-0472">Membrane</keyword>
<dbReference type="InterPro" id="IPR001940">
    <property type="entry name" value="Peptidase_S1C"/>
</dbReference>
<dbReference type="Pfam" id="PF13365">
    <property type="entry name" value="Trypsin_2"/>
    <property type="match status" value="1"/>
</dbReference>
<dbReference type="InterPro" id="IPR001478">
    <property type="entry name" value="PDZ"/>
</dbReference>
<dbReference type="PRINTS" id="PR00834">
    <property type="entry name" value="PROTEASES2C"/>
</dbReference>
<dbReference type="EMBL" id="CP060635">
    <property type="protein sequence ID" value="QNM10213.1"/>
    <property type="molecule type" value="Genomic_DNA"/>
</dbReference>
<sequence length="582" mass="60713">MSEEFNKEVNRENAADETVHTETSESVQKQMPSGSQPGKGTTYSWVNPKIQQSASNSSSEGTTPWGNGSANSWQTNTRNYGSQSQGQQAQRQGGQQAQSQQYWQAQSQVNGPAAGQNEQRYQYSTYQAGQGPAPGPVGRKAKKVKAKKPKKPMSTGKKWMVNVAMALAFGLIAGTVFYGVNIAGDEITGRSNAIENTSAPTTIANTDTSDSSKATPTSTNANSGTVSTVAANAMPSLVTISTMSVEEMQNFFGGTQSYQVEGAGTGVIVGQNETELLIATNNHVVNGATSLSVGFIDETSVEAQIKGTDANNDLAVVAVKLADIPEETMNQIKVATLGNSDDLALGEQVVAIGNALGYGQSVTSGYVSALNRDLTLSDGAGGTFTSTGLIQTDAAINSGNSGGALLNMKGELVGINEAKSSMTSSGTTVDGVGFAIPISKAEPILEELMSLTTREKVSEDQAAYLGVTCVDVTSETSQMYNVPTGVCFKTVVEGGPADQAGVKKGDVLTKMDGREISNYASLKEVLQYYAAGEEVEIIVQRASDGEYQEKTLSVTLGSADDMPQQNESGGSGNGQLFPNGGN</sequence>
<evidence type="ECO:0000313" key="8">
    <source>
        <dbReference type="Proteomes" id="UP000515860"/>
    </source>
</evidence>
<keyword evidence="5" id="KW-0812">Transmembrane</keyword>
<evidence type="ECO:0000259" key="6">
    <source>
        <dbReference type="PROSITE" id="PS50106"/>
    </source>
</evidence>
<dbReference type="InterPro" id="IPR043504">
    <property type="entry name" value="Peptidase_S1_PA_chymotrypsin"/>
</dbReference>
<comment type="similarity">
    <text evidence="1">Belongs to the peptidase S1C family.</text>
</comment>
<feature type="compositionally biased region" description="Polar residues" evidence="4">
    <location>
        <begin position="24"/>
        <end position="80"/>
    </location>
</feature>
<dbReference type="Pfam" id="PF13180">
    <property type="entry name" value="PDZ_2"/>
    <property type="match status" value="1"/>
</dbReference>
<dbReference type="PANTHER" id="PTHR43343:SF3">
    <property type="entry name" value="PROTEASE DO-LIKE 8, CHLOROPLASTIC"/>
    <property type="match status" value="1"/>
</dbReference>
<feature type="region of interest" description="Disordered" evidence="4">
    <location>
        <begin position="554"/>
        <end position="582"/>
    </location>
</feature>
<dbReference type="AlphaFoldDB" id="A0A7G9GHD1"/>
<feature type="region of interest" description="Disordered" evidence="4">
    <location>
        <begin position="200"/>
        <end position="223"/>
    </location>
</feature>
<dbReference type="InterPro" id="IPR009003">
    <property type="entry name" value="Peptidase_S1_PA"/>
</dbReference>
<dbReference type="GO" id="GO:0004252">
    <property type="term" value="F:serine-type endopeptidase activity"/>
    <property type="evidence" value="ECO:0007669"/>
    <property type="project" value="InterPro"/>
</dbReference>
<dbReference type="InterPro" id="IPR036034">
    <property type="entry name" value="PDZ_sf"/>
</dbReference>
<evidence type="ECO:0000256" key="5">
    <source>
        <dbReference type="SAM" id="Phobius"/>
    </source>
</evidence>
<protein>
    <submittedName>
        <fullName evidence="7">Trypsin-like peptidase domain-containing protein</fullName>
    </submittedName>
</protein>
<dbReference type="SUPFAM" id="SSF50494">
    <property type="entry name" value="Trypsin-like serine proteases"/>
    <property type="match status" value="1"/>
</dbReference>
<keyword evidence="3" id="KW-0378">Hydrolase</keyword>
<reference evidence="7 8" key="1">
    <citation type="submission" date="2020-08" db="EMBL/GenBank/DDBJ databases">
        <authorList>
            <person name="Liu C."/>
            <person name="Sun Q."/>
        </authorList>
    </citation>
    <scope>NUCLEOTIDE SEQUENCE [LARGE SCALE GENOMIC DNA]</scope>
    <source>
        <strain evidence="7 8">NSJ-29</strain>
    </source>
</reference>
<keyword evidence="8" id="KW-1185">Reference proteome</keyword>
<dbReference type="Gene3D" id="2.30.42.10">
    <property type="match status" value="1"/>
</dbReference>